<dbReference type="GO" id="GO:0005829">
    <property type="term" value="C:cytosol"/>
    <property type="evidence" value="ECO:0007669"/>
    <property type="project" value="TreeGrafter"/>
</dbReference>
<dbReference type="SUPFAM" id="SSF52540">
    <property type="entry name" value="P-loop containing nucleoside triphosphate hydrolases"/>
    <property type="match status" value="1"/>
</dbReference>
<dbReference type="PANTHER" id="PTHR43384">
    <property type="entry name" value="SEPTUM SITE-DETERMINING PROTEIN MIND HOMOLOG, CHLOROPLASTIC-RELATED"/>
    <property type="match status" value="1"/>
</dbReference>
<dbReference type="GO" id="GO:0005524">
    <property type="term" value="F:ATP binding"/>
    <property type="evidence" value="ECO:0007669"/>
    <property type="project" value="TreeGrafter"/>
</dbReference>
<dbReference type="InterPro" id="IPR027417">
    <property type="entry name" value="P-loop_NTPase"/>
</dbReference>
<dbReference type="AlphaFoldDB" id="A0A840WZP6"/>
<evidence type="ECO:0000259" key="1">
    <source>
        <dbReference type="Pfam" id="PF13614"/>
    </source>
</evidence>
<organism evidence="2 3">
    <name type="scientific">Rubricella aquisinus</name>
    <dbReference type="NCBI Taxonomy" id="2028108"/>
    <lineage>
        <taxon>Bacteria</taxon>
        <taxon>Pseudomonadati</taxon>
        <taxon>Pseudomonadota</taxon>
        <taxon>Alphaproteobacteria</taxon>
        <taxon>Rhodobacterales</taxon>
        <taxon>Paracoccaceae</taxon>
        <taxon>Rubricella</taxon>
    </lineage>
</organism>
<feature type="domain" description="AAA" evidence="1">
    <location>
        <begin position="156"/>
        <end position="314"/>
    </location>
</feature>
<dbReference type="Gene3D" id="3.40.50.300">
    <property type="entry name" value="P-loop containing nucleotide triphosphate hydrolases"/>
    <property type="match status" value="1"/>
</dbReference>
<name>A0A840WZP6_9RHOB</name>
<dbReference type="InterPro" id="IPR050625">
    <property type="entry name" value="ParA/MinD_ATPase"/>
</dbReference>
<evidence type="ECO:0000313" key="2">
    <source>
        <dbReference type="EMBL" id="MBB5515934.1"/>
    </source>
</evidence>
<accession>A0A840WZP6</accession>
<comment type="caution">
    <text evidence="2">The sequence shown here is derived from an EMBL/GenBank/DDBJ whole genome shotgun (WGS) entry which is preliminary data.</text>
</comment>
<dbReference type="GO" id="GO:0051782">
    <property type="term" value="P:negative regulation of cell division"/>
    <property type="evidence" value="ECO:0007669"/>
    <property type="project" value="TreeGrafter"/>
</dbReference>
<keyword evidence="3" id="KW-1185">Reference proteome</keyword>
<dbReference type="InterPro" id="IPR025669">
    <property type="entry name" value="AAA_dom"/>
</dbReference>
<protein>
    <submittedName>
        <fullName evidence="2">Pilus assembly protein CpaE</fullName>
    </submittedName>
</protein>
<proteinExistence type="predicted"/>
<evidence type="ECO:0000313" key="3">
    <source>
        <dbReference type="Proteomes" id="UP000553766"/>
    </source>
</evidence>
<dbReference type="GO" id="GO:0016887">
    <property type="term" value="F:ATP hydrolysis activity"/>
    <property type="evidence" value="ECO:0007669"/>
    <property type="project" value="TreeGrafter"/>
</dbReference>
<dbReference type="Pfam" id="PF13614">
    <property type="entry name" value="AAA_31"/>
    <property type="match status" value="1"/>
</dbReference>
<gene>
    <name evidence="2" type="ORF">FHS89_001954</name>
</gene>
<sequence>MALLRGKSTPAPEALAVATHLEDFDLLMEDLDEEFGTAWQSVAVGAAFDRIAEVNPEETEILVIAVEPDDEPAFGTFADLIKAGQQKGMAVLLVVDEVSPRAMHTLMRAGADDFTPYPLPEGVLSETIRSMRGKVSQKVAEAKAATEMRQGVIMPVYGVAGGVGATTFAVNLAWEIALELRKTDKRVAIIDLDLQYGTVSTYLELQRREAIYELLSSPENMDRDSVKQAIQTFNKRLDVFTAPPDALPLDFMEPETLNTILDFMVQGYDFIVVNVPSALTRWSDIVLTRAETYFAVMETDMRSADNMLRFLRALKAEDLPFEKIQYVLNRAPGLTDMSGRRSRMKRLAETLGIEFNVMLPDGGSAIPNACDHGKPLAEAAARNPLRKEINKTAISLIKLVESQKSGTI</sequence>
<dbReference type="RefSeq" id="WP_184011063.1">
    <property type="nucleotide sequence ID" value="NZ_JACIJS010000005.1"/>
</dbReference>
<dbReference type="GO" id="GO:0009898">
    <property type="term" value="C:cytoplasmic side of plasma membrane"/>
    <property type="evidence" value="ECO:0007669"/>
    <property type="project" value="TreeGrafter"/>
</dbReference>
<reference evidence="2 3" key="1">
    <citation type="submission" date="2020-08" db="EMBL/GenBank/DDBJ databases">
        <title>Genomic Encyclopedia of Type Strains, Phase IV (KMG-IV): sequencing the most valuable type-strain genomes for metagenomic binning, comparative biology and taxonomic classification.</title>
        <authorList>
            <person name="Goeker M."/>
        </authorList>
    </citation>
    <scope>NUCLEOTIDE SEQUENCE [LARGE SCALE GENOMIC DNA]</scope>
    <source>
        <strain evidence="2 3">DSM 103377</strain>
    </source>
</reference>
<dbReference type="PANTHER" id="PTHR43384:SF13">
    <property type="entry name" value="SLR0110 PROTEIN"/>
    <property type="match status" value="1"/>
</dbReference>
<dbReference type="EMBL" id="JACIJS010000005">
    <property type="protein sequence ID" value="MBB5515934.1"/>
    <property type="molecule type" value="Genomic_DNA"/>
</dbReference>
<dbReference type="Proteomes" id="UP000553766">
    <property type="component" value="Unassembled WGS sequence"/>
</dbReference>